<evidence type="ECO:0000256" key="5">
    <source>
        <dbReference type="ARBA" id="ARBA00022734"/>
    </source>
</evidence>
<keyword evidence="7" id="KW-1015">Disulfide bond</keyword>
<dbReference type="GO" id="GO:0042806">
    <property type="term" value="F:fucose binding"/>
    <property type="evidence" value="ECO:0007669"/>
    <property type="project" value="UniProtKB-ARBA"/>
</dbReference>
<evidence type="ECO:0000313" key="11">
    <source>
        <dbReference type="Proteomes" id="UP000278334"/>
    </source>
</evidence>
<evidence type="ECO:0000259" key="9">
    <source>
        <dbReference type="SMART" id="SM00607"/>
    </source>
</evidence>
<evidence type="ECO:0000256" key="2">
    <source>
        <dbReference type="ARBA" id="ARBA00010147"/>
    </source>
</evidence>
<keyword evidence="8" id="KW-1133">Transmembrane helix</keyword>
<evidence type="ECO:0000256" key="3">
    <source>
        <dbReference type="ARBA" id="ARBA00011233"/>
    </source>
</evidence>
<evidence type="ECO:0000256" key="4">
    <source>
        <dbReference type="ARBA" id="ARBA00022723"/>
    </source>
</evidence>
<dbReference type="GO" id="GO:0046872">
    <property type="term" value="F:metal ion binding"/>
    <property type="evidence" value="ECO:0007669"/>
    <property type="project" value="UniProtKB-KW"/>
</dbReference>
<gene>
    <name evidence="10" type="ORF">MS2017_1162</name>
</gene>
<dbReference type="InterPro" id="IPR009091">
    <property type="entry name" value="RCC1/BLIP-II"/>
</dbReference>
<dbReference type="Gene3D" id="2.130.10.30">
    <property type="entry name" value="Regulator of chromosome condensation 1/beta-lactamase-inhibitor protein II"/>
    <property type="match status" value="2"/>
</dbReference>
<dbReference type="InterPro" id="IPR006585">
    <property type="entry name" value="FTP1"/>
</dbReference>
<comment type="function">
    <text evidence="1">Acts as a defensive agent. Recognizes blood group fucosylated oligosaccharides including A, B, H and Lewis B-type antigens. Does not recognize Lewis A antigen and has low affinity for monovalent haptens.</text>
</comment>
<name>A0A3G3IMZ6_9GAMM</name>
<comment type="subunit">
    <text evidence="3">Homotrimer.</text>
</comment>
<dbReference type="InterPro" id="IPR008979">
    <property type="entry name" value="Galactose-bd-like_sf"/>
</dbReference>
<dbReference type="Gene3D" id="2.60.120.260">
    <property type="entry name" value="Galactose-binding domain-like"/>
    <property type="match status" value="1"/>
</dbReference>
<accession>A0A3G3IMZ6</accession>
<keyword evidence="8" id="KW-0812">Transmembrane</keyword>
<dbReference type="KEGG" id="bthg:MS2017_1162"/>
<feature type="domain" description="Fucolectin tachylectin-4 pentraxin-1" evidence="9">
    <location>
        <begin position="74"/>
        <end position="220"/>
    </location>
</feature>
<keyword evidence="5" id="KW-0430">Lectin</keyword>
<evidence type="ECO:0000313" key="10">
    <source>
        <dbReference type="EMBL" id="AYQ56862.1"/>
    </source>
</evidence>
<dbReference type="SUPFAM" id="SSF49785">
    <property type="entry name" value="Galactose-binding domain-like"/>
    <property type="match status" value="1"/>
</dbReference>
<dbReference type="AlphaFoldDB" id="A0A3G3IMZ6"/>
<dbReference type="Pfam" id="PF22633">
    <property type="entry name" value="F5_F8_type_C_2"/>
    <property type="match status" value="1"/>
</dbReference>
<dbReference type="PANTHER" id="PTHR45713:SF6">
    <property type="entry name" value="F5_8 TYPE C DOMAIN-CONTAINING PROTEIN"/>
    <property type="match status" value="1"/>
</dbReference>
<sequence length="610" mass="66502">MKNIKRHLFHSKIHQIAGCSPHFWLKNALFSNPPKLRGFWRYPVYFCITGNFTRIALLTVLSVIFLITNVYANNVNLAFGKFATQSSTYPHYTDPLASKAVDGNTSGYFWDASTTHTKKQQGAWWQVDLEEIQTIGQIIIYNRTDCCKGRLNNYKVIVSTEENFNAITYEQKFRSIPNPKIVIDLGVNGKQGRFVKIQLLGNNYLSLAEVQIIATENSCNIKKKIRSFSEIDVSSMFNDFSGLQNAPLFPNFYAFAAINDDGTITAWGDASSGGSNAPSDNDYIKIYSNIKAFAALKYDGSIIAWGDVDYGGSDAPIDNGYIKIYSNENTFVAIKNNGSITAWGNDDYGKVSDAPTGKGYLKVYSNSYAFAAIKNDGSITVWGKSYFGGLNAPTDSGYINIYSTDGAFAALKSDGSISVWGSGIIDKHLPTDSGYIKIYSNHVAFVALHIDGSIKVFTGSWAGFHENSTNNNYIKIYSTEFAFAALKTDGSIKVWGETSYGGGADAPTDSGYIDIYSTGGAFAAIKPDGSIKAWGCSVCGGLHAPKDNGYIKIYSTGSAFAAIKLDGTISSWGGLNHKGANAPDDKGYIDIYSTIDDFIAIKPDGSTKTW</sequence>
<evidence type="ECO:0000256" key="6">
    <source>
        <dbReference type="ARBA" id="ARBA00022837"/>
    </source>
</evidence>
<dbReference type="InterPro" id="IPR051941">
    <property type="entry name" value="BG_Antigen-Binding_Lectin"/>
</dbReference>
<dbReference type="SUPFAM" id="SSF50985">
    <property type="entry name" value="RCC1/BLIP-II"/>
    <property type="match status" value="1"/>
</dbReference>
<evidence type="ECO:0000256" key="1">
    <source>
        <dbReference type="ARBA" id="ARBA00002219"/>
    </source>
</evidence>
<feature type="transmembrane region" description="Helical" evidence="8">
    <location>
        <begin position="44"/>
        <end position="67"/>
    </location>
</feature>
<dbReference type="GO" id="GO:0010185">
    <property type="term" value="P:regulation of cellular defense response"/>
    <property type="evidence" value="ECO:0007669"/>
    <property type="project" value="UniProtKB-ARBA"/>
</dbReference>
<reference evidence="10 11" key="1">
    <citation type="submission" date="2017-11" db="EMBL/GenBank/DDBJ databases">
        <title>Genome sequence of the bacterial symbiont EPR9N from a vent mussel Bathymodiolus thermophilus.</title>
        <authorList>
            <person name="Won Y.-J."/>
        </authorList>
    </citation>
    <scope>NUCLEOTIDE SEQUENCE [LARGE SCALE GENOMIC DNA]</scope>
    <source>
        <strain evidence="10 11">EPR9N</strain>
    </source>
</reference>
<dbReference type="PANTHER" id="PTHR45713">
    <property type="entry name" value="FTP DOMAIN-CONTAINING PROTEIN"/>
    <property type="match status" value="1"/>
</dbReference>
<evidence type="ECO:0000256" key="8">
    <source>
        <dbReference type="SAM" id="Phobius"/>
    </source>
</evidence>
<organism evidence="10 11">
    <name type="scientific">Bathymodiolus thermophilus thioautotrophic gill symbiont</name>
    <dbReference type="NCBI Taxonomy" id="2360"/>
    <lineage>
        <taxon>Bacteria</taxon>
        <taxon>Pseudomonadati</taxon>
        <taxon>Pseudomonadota</taxon>
        <taxon>Gammaproteobacteria</taxon>
        <taxon>sulfur-oxidizing symbionts</taxon>
    </lineage>
</organism>
<keyword evidence="8" id="KW-0472">Membrane</keyword>
<keyword evidence="6" id="KW-0106">Calcium</keyword>
<evidence type="ECO:0000256" key="7">
    <source>
        <dbReference type="ARBA" id="ARBA00023157"/>
    </source>
</evidence>
<protein>
    <recommendedName>
        <fullName evidence="9">Fucolectin tachylectin-4 pentraxin-1 domain-containing protein</fullName>
    </recommendedName>
</protein>
<dbReference type="Proteomes" id="UP000278334">
    <property type="component" value="Chromosome"/>
</dbReference>
<proteinExistence type="inferred from homology"/>
<comment type="similarity">
    <text evidence="2">Belongs to the fucolectin family.</text>
</comment>
<dbReference type="SMART" id="SM00607">
    <property type="entry name" value="FTP"/>
    <property type="match status" value="1"/>
</dbReference>
<keyword evidence="4" id="KW-0479">Metal-binding</keyword>
<dbReference type="EMBL" id="CP024634">
    <property type="protein sequence ID" value="AYQ56862.1"/>
    <property type="molecule type" value="Genomic_DNA"/>
</dbReference>